<evidence type="ECO:0000313" key="2">
    <source>
        <dbReference type="EMBL" id="TWU28371.1"/>
    </source>
</evidence>
<organism evidence="2 3">
    <name type="scientific">Bythopirellula polymerisocia</name>
    <dbReference type="NCBI Taxonomy" id="2528003"/>
    <lineage>
        <taxon>Bacteria</taxon>
        <taxon>Pseudomonadati</taxon>
        <taxon>Planctomycetota</taxon>
        <taxon>Planctomycetia</taxon>
        <taxon>Pirellulales</taxon>
        <taxon>Lacipirellulaceae</taxon>
        <taxon>Bythopirellula</taxon>
    </lineage>
</organism>
<evidence type="ECO:0008006" key="4">
    <source>
        <dbReference type="Google" id="ProtNLM"/>
    </source>
</evidence>
<dbReference type="SMART" id="SM00710">
    <property type="entry name" value="PbH1"/>
    <property type="match status" value="4"/>
</dbReference>
<feature type="signal peptide" evidence="1">
    <location>
        <begin position="1"/>
        <end position="31"/>
    </location>
</feature>
<sequence precursor="true">MRQSRQRSRRIVCSVGFLATLLLCFVRPAQATPPLPGNTVGLIFDLQAFIDGEIATGLRRVVVPPGRYRVEPTNGVHLRLHDIENVEIIADDVEMICTQTTRAVDIEGCRGLTLRGLSIDYDPLPFTQGRIVGLSADKSVHEIEILEGYPPADTAFDFKYQVFRGSDLELRGVDYYDLDVEAVSSKRLQVRKTALGPIALEQVGDIVAIGSRNARGSELSHAVYSKDCEDLHLDKITVFASNCFAFLEINCHGVTYERCRVKKRDAGGDPWQRDLPRLRSANADAFHSKRASAGPRIIECYAHYMGDDCVNICGDYHLVTSSKDTKLRVLAKQGMDIVEGDLVELASFNGVSLPDARVVSIQELGALTPGDRSLVQSFNLHQSFKNHEGGSLTKVFELTLDRAVTLAIGSLVSARGRQGQGFLVAECDFGHVRSRGILIKASDGEIRDNSLTKCRMESIKVAPEYHWLEAGSSSYVQILRNSVSDCGGVGIAIYDCGWDGEFASGISHRGISIIDNRIVNSPLPNILVTSTSDLIITGNHCLLGGTVISAQDELIRLIQDFKRLEQSILTLHCQEVTMQGNREQ</sequence>
<comment type="caution">
    <text evidence="2">The sequence shown here is derived from an EMBL/GenBank/DDBJ whole genome shotgun (WGS) entry which is preliminary data.</text>
</comment>
<accession>A0A5C6CY05</accession>
<name>A0A5C6CY05_9BACT</name>
<keyword evidence="1" id="KW-0732">Signal</keyword>
<feature type="chain" id="PRO_5022981173" description="Right handed beta helix domain-containing protein" evidence="1">
    <location>
        <begin position="32"/>
        <end position="584"/>
    </location>
</feature>
<evidence type="ECO:0000256" key="1">
    <source>
        <dbReference type="SAM" id="SignalP"/>
    </source>
</evidence>
<dbReference type="Gene3D" id="2.160.20.10">
    <property type="entry name" value="Single-stranded right-handed beta-helix, Pectin lyase-like"/>
    <property type="match status" value="2"/>
</dbReference>
<protein>
    <recommendedName>
        <fullName evidence="4">Right handed beta helix domain-containing protein</fullName>
    </recommendedName>
</protein>
<keyword evidence="3" id="KW-1185">Reference proteome</keyword>
<evidence type="ECO:0000313" key="3">
    <source>
        <dbReference type="Proteomes" id="UP000318437"/>
    </source>
</evidence>
<dbReference type="SUPFAM" id="SSF51126">
    <property type="entry name" value="Pectin lyase-like"/>
    <property type="match status" value="1"/>
</dbReference>
<gene>
    <name evidence="2" type="ORF">Pla144_16590</name>
</gene>
<dbReference type="OrthoDB" id="9807299at2"/>
<dbReference type="InterPro" id="IPR006626">
    <property type="entry name" value="PbH1"/>
</dbReference>
<dbReference type="EMBL" id="SJPS01000002">
    <property type="protein sequence ID" value="TWU28371.1"/>
    <property type="molecule type" value="Genomic_DNA"/>
</dbReference>
<dbReference type="Proteomes" id="UP000318437">
    <property type="component" value="Unassembled WGS sequence"/>
</dbReference>
<dbReference type="AlphaFoldDB" id="A0A5C6CY05"/>
<proteinExistence type="predicted"/>
<reference evidence="2 3" key="1">
    <citation type="submission" date="2019-02" db="EMBL/GenBank/DDBJ databases">
        <title>Deep-cultivation of Planctomycetes and their phenomic and genomic characterization uncovers novel biology.</title>
        <authorList>
            <person name="Wiegand S."/>
            <person name="Jogler M."/>
            <person name="Boedeker C."/>
            <person name="Pinto D."/>
            <person name="Vollmers J."/>
            <person name="Rivas-Marin E."/>
            <person name="Kohn T."/>
            <person name="Peeters S.H."/>
            <person name="Heuer A."/>
            <person name="Rast P."/>
            <person name="Oberbeckmann S."/>
            <person name="Bunk B."/>
            <person name="Jeske O."/>
            <person name="Meyerdierks A."/>
            <person name="Storesund J.E."/>
            <person name="Kallscheuer N."/>
            <person name="Luecker S."/>
            <person name="Lage O.M."/>
            <person name="Pohl T."/>
            <person name="Merkel B.J."/>
            <person name="Hornburger P."/>
            <person name="Mueller R.-W."/>
            <person name="Bruemmer F."/>
            <person name="Labrenz M."/>
            <person name="Spormann A.M."/>
            <person name="Op Den Camp H."/>
            <person name="Overmann J."/>
            <person name="Amann R."/>
            <person name="Jetten M.S.M."/>
            <person name="Mascher T."/>
            <person name="Medema M.H."/>
            <person name="Devos D.P."/>
            <person name="Kaster A.-K."/>
            <person name="Ovreas L."/>
            <person name="Rohde M."/>
            <person name="Galperin M.Y."/>
            <person name="Jogler C."/>
        </authorList>
    </citation>
    <scope>NUCLEOTIDE SEQUENCE [LARGE SCALE GENOMIC DNA]</scope>
    <source>
        <strain evidence="2 3">Pla144</strain>
    </source>
</reference>
<dbReference type="InterPro" id="IPR012334">
    <property type="entry name" value="Pectin_lyas_fold"/>
</dbReference>
<dbReference type="RefSeq" id="WP_146449785.1">
    <property type="nucleotide sequence ID" value="NZ_SJPS01000002.1"/>
</dbReference>
<dbReference type="InterPro" id="IPR011050">
    <property type="entry name" value="Pectin_lyase_fold/virulence"/>
</dbReference>